<feature type="domain" description="Sas10 C-terminal" evidence="7">
    <location>
        <begin position="557"/>
        <end position="631"/>
    </location>
</feature>
<evidence type="ECO:0000256" key="6">
    <source>
        <dbReference type="SAM" id="MobiDB-lite"/>
    </source>
</evidence>
<evidence type="ECO:0000256" key="3">
    <source>
        <dbReference type="ARBA" id="ARBA00022553"/>
    </source>
</evidence>
<accession>N1QJB4</accession>
<dbReference type="OMA" id="KSMKPVW"/>
<evidence type="ECO:0000256" key="2">
    <source>
        <dbReference type="ARBA" id="ARBA00010979"/>
    </source>
</evidence>
<dbReference type="GeneID" id="27899471"/>
<feature type="region of interest" description="Disordered" evidence="6">
    <location>
        <begin position="398"/>
        <end position="509"/>
    </location>
</feature>
<feature type="compositionally biased region" description="Basic and acidic residues" evidence="6">
    <location>
        <begin position="459"/>
        <end position="485"/>
    </location>
</feature>
<dbReference type="InterPro" id="IPR018972">
    <property type="entry name" value="Sas10_C_dom"/>
</dbReference>
<evidence type="ECO:0000313" key="9">
    <source>
        <dbReference type="Proteomes" id="UP000016931"/>
    </source>
</evidence>
<feature type="compositionally biased region" description="Acidic residues" evidence="6">
    <location>
        <begin position="70"/>
        <end position="95"/>
    </location>
</feature>
<proteinExistence type="inferred from homology"/>
<name>N1QJB4_SPHMS</name>
<dbReference type="EMBL" id="KB456260">
    <property type="protein sequence ID" value="EMF17326.1"/>
    <property type="molecule type" value="Genomic_DNA"/>
</dbReference>
<dbReference type="HOGENOM" id="CLU_019106_1_0_1"/>
<dbReference type="RefSeq" id="XP_016765447.1">
    <property type="nucleotide sequence ID" value="XM_016902334.1"/>
</dbReference>
<gene>
    <name evidence="8" type="ORF">SEPMUDRAFT_130095</name>
</gene>
<organism evidence="8 9">
    <name type="scientific">Sphaerulina musiva (strain SO2202)</name>
    <name type="common">Poplar stem canker fungus</name>
    <name type="synonym">Septoria musiva</name>
    <dbReference type="NCBI Taxonomy" id="692275"/>
    <lineage>
        <taxon>Eukaryota</taxon>
        <taxon>Fungi</taxon>
        <taxon>Dikarya</taxon>
        <taxon>Ascomycota</taxon>
        <taxon>Pezizomycotina</taxon>
        <taxon>Dothideomycetes</taxon>
        <taxon>Dothideomycetidae</taxon>
        <taxon>Mycosphaerellales</taxon>
        <taxon>Mycosphaerellaceae</taxon>
        <taxon>Sphaerulina</taxon>
    </lineage>
</organism>
<keyword evidence="5" id="KW-0175">Coiled coil</keyword>
<dbReference type="eggNOG" id="KOG3118">
    <property type="taxonomic scope" value="Eukaryota"/>
</dbReference>
<comment type="similarity">
    <text evidence="2">Belongs to the SAS10 family.</text>
</comment>
<dbReference type="GO" id="GO:0000462">
    <property type="term" value="P:maturation of SSU-rRNA from tricistronic rRNA transcript (SSU-rRNA, 5.8S rRNA, LSU-rRNA)"/>
    <property type="evidence" value="ECO:0007669"/>
    <property type="project" value="TreeGrafter"/>
</dbReference>
<protein>
    <recommendedName>
        <fullName evidence="7">Sas10 C-terminal domain-containing protein</fullName>
    </recommendedName>
</protein>
<comment type="subcellular location">
    <subcellularLocation>
        <location evidence="1">Nucleus</location>
    </subcellularLocation>
</comment>
<sequence length="632" mass="69256">MAKKRKVAAAATTASQEHAQGLDFDPRESRKRIQTYEDVAGSDDEFHLNHDEIHLGEEPAAKRRRKIAEDEAFLEASDEEVLGDLGEEDDDDWDDNNGSSDLDATSGTQHFSAAGSNDGDGGDDEDGLTGWGTSKDALYGNDAIETEEQALEEEQEAIRLQKRQLQQMHAADYGFDDDDWQQDRAGEAGSHNVVSEVLPQLQIAPDLGVAERLKLLKSRYPEFEPLSKDLLQLQHTHAQLLDSARTSSVAQTKLRAASAYLGALVMYFSLLASSASSGDGEMVAVPAAQLREHPIMMSLVKCRELWTNVSAIPDQASTQDSDVRDNSSDEVELESNGSDEAMLVQPVQPTTRSSRAQRHAAAVQSAAEERRLERMRRAEADLAELDALVVPKTKRVAKASREPRMESGGLDLGEEAPLTAREAADKAQKKKSLRFYTSQIAQKANKRGIAGRVAGGDDDIPHRERLRDRQARLNAEAEKRGKRPGDAIGTALGDDTDEEDHAQAHNVRALAEDDEYYDLIAAKTSKKKSDKAALAEAQRQAALQGGAVVQQETMSADGKRKITYAIEKNKGLTPHRKKDVRNPRVKKRKKYDEKKKKLASIKPVYKGGEGRGGYGGELTGIKGSLVKSTKLS</sequence>
<dbReference type="PANTHER" id="PTHR13237">
    <property type="entry name" value="SOMETHING ABOUT SILENCING PROTEIN 10-RELATED"/>
    <property type="match status" value="1"/>
</dbReference>
<evidence type="ECO:0000313" key="8">
    <source>
        <dbReference type="EMBL" id="EMF17326.1"/>
    </source>
</evidence>
<feature type="region of interest" description="Disordered" evidence="6">
    <location>
        <begin position="569"/>
        <end position="597"/>
    </location>
</feature>
<dbReference type="Proteomes" id="UP000016931">
    <property type="component" value="Unassembled WGS sequence"/>
</dbReference>
<dbReference type="OrthoDB" id="1924577at2759"/>
<evidence type="ECO:0000259" key="7">
    <source>
        <dbReference type="Pfam" id="PF09368"/>
    </source>
</evidence>
<feature type="region of interest" description="Disordered" evidence="6">
    <location>
        <begin position="313"/>
        <end position="341"/>
    </location>
</feature>
<dbReference type="STRING" id="692275.N1QJB4"/>
<dbReference type="GO" id="GO:0032040">
    <property type="term" value="C:small-subunit processome"/>
    <property type="evidence" value="ECO:0007669"/>
    <property type="project" value="TreeGrafter"/>
</dbReference>
<feature type="coiled-coil region" evidence="5">
    <location>
        <begin position="141"/>
        <end position="171"/>
    </location>
</feature>
<feature type="region of interest" description="Disordered" evidence="6">
    <location>
        <begin position="1"/>
        <end position="136"/>
    </location>
</feature>
<keyword evidence="9" id="KW-1185">Reference proteome</keyword>
<dbReference type="InterPro" id="IPR007146">
    <property type="entry name" value="Sas10/Utp3/C1D"/>
</dbReference>
<dbReference type="Pfam" id="PF04000">
    <property type="entry name" value="Sas10_Utp3"/>
    <property type="match status" value="1"/>
</dbReference>
<feature type="compositionally biased region" description="Basic residues" evidence="6">
    <location>
        <begin position="573"/>
        <end position="589"/>
    </location>
</feature>
<feature type="compositionally biased region" description="Basic and acidic residues" evidence="6">
    <location>
        <begin position="44"/>
        <end position="61"/>
    </location>
</feature>
<keyword evidence="3" id="KW-0597">Phosphoprotein</keyword>
<evidence type="ECO:0000256" key="1">
    <source>
        <dbReference type="ARBA" id="ARBA00004123"/>
    </source>
</evidence>
<reference evidence="8 9" key="1">
    <citation type="journal article" date="2012" name="PLoS Pathog.">
        <title>Diverse lifestyles and strategies of plant pathogenesis encoded in the genomes of eighteen Dothideomycetes fungi.</title>
        <authorList>
            <person name="Ohm R.A."/>
            <person name="Feau N."/>
            <person name="Henrissat B."/>
            <person name="Schoch C.L."/>
            <person name="Horwitz B.A."/>
            <person name="Barry K.W."/>
            <person name="Condon B.J."/>
            <person name="Copeland A.C."/>
            <person name="Dhillon B."/>
            <person name="Glaser F."/>
            <person name="Hesse C.N."/>
            <person name="Kosti I."/>
            <person name="LaButti K."/>
            <person name="Lindquist E.A."/>
            <person name="Lucas S."/>
            <person name="Salamov A.A."/>
            <person name="Bradshaw R.E."/>
            <person name="Ciuffetti L."/>
            <person name="Hamelin R.C."/>
            <person name="Kema G.H.J."/>
            <person name="Lawrence C."/>
            <person name="Scott J.A."/>
            <person name="Spatafora J.W."/>
            <person name="Turgeon B.G."/>
            <person name="de Wit P.J.G.M."/>
            <person name="Zhong S."/>
            <person name="Goodwin S.B."/>
            <person name="Grigoriev I.V."/>
        </authorList>
    </citation>
    <scope>NUCLEOTIDE SEQUENCE [LARGE SCALE GENOMIC DNA]</scope>
    <source>
        <strain evidence="8 9">SO2202</strain>
    </source>
</reference>
<evidence type="ECO:0000256" key="4">
    <source>
        <dbReference type="ARBA" id="ARBA00023242"/>
    </source>
</evidence>
<dbReference type="AlphaFoldDB" id="N1QJB4"/>
<dbReference type="PANTHER" id="PTHR13237:SF8">
    <property type="entry name" value="SOMETHING ABOUT SILENCING PROTEIN 10"/>
    <property type="match status" value="1"/>
</dbReference>
<keyword evidence="4" id="KW-0539">Nucleus</keyword>
<evidence type="ECO:0000256" key="5">
    <source>
        <dbReference type="SAM" id="Coils"/>
    </source>
</evidence>
<dbReference type="Pfam" id="PF09368">
    <property type="entry name" value="Sas10"/>
    <property type="match status" value="1"/>
</dbReference>